<name>E6QNN8_9ZZZZ</name>
<dbReference type="AlphaFoldDB" id="E6QNN8"/>
<proteinExistence type="predicted"/>
<evidence type="ECO:0000313" key="1">
    <source>
        <dbReference type="EMBL" id="CBI08859.1"/>
    </source>
</evidence>
<accession>E6QNN8</accession>
<protein>
    <submittedName>
        <fullName evidence="1">Uncharacterized protein</fullName>
    </submittedName>
</protein>
<gene>
    <name evidence="1" type="ORF">CARN6_2378</name>
</gene>
<organism evidence="1">
    <name type="scientific">mine drainage metagenome</name>
    <dbReference type="NCBI Taxonomy" id="410659"/>
    <lineage>
        <taxon>unclassified sequences</taxon>
        <taxon>metagenomes</taxon>
        <taxon>ecological metagenomes</taxon>
    </lineage>
</organism>
<sequence length="115" mass="13191">MSNESNEFPMMMEVTDGVEIEDILRGLGDDGLNDFLDLLTLLRDQNEQQGCHRLETTMTDDTPDYFREQGDTLLAFGDPETVFQAHNDLRQSGNHRPANVCYDEDGHFYLFQSPE</sequence>
<comment type="caution">
    <text evidence="1">The sequence shown here is derived from an EMBL/GenBank/DDBJ whole genome shotgun (WGS) entry which is preliminary data.</text>
</comment>
<dbReference type="EMBL" id="CABQ01000287">
    <property type="protein sequence ID" value="CBI08859.1"/>
    <property type="molecule type" value="Genomic_DNA"/>
</dbReference>
<reference evidence="1" key="1">
    <citation type="submission" date="2009-10" db="EMBL/GenBank/DDBJ databases">
        <title>Diversity of trophic interactions inside an arsenic-rich microbial ecosystem.</title>
        <authorList>
            <person name="Bertin P.N."/>
            <person name="Heinrich-Salmeron A."/>
            <person name="Pelletier E."/>
            <person name="Goulhen-Chollet F."/>
            <person name="Arsene-Ploetze F."/>
            <person name="Gallien S."/>
            <person name="Calteau A."/>
            <person name="Vallenet D."/>
            <person name="Casiot C."/>
            <person name="Chane-Woon-Ming B."/>
            <person name="Giloteaux L."/>
            <person name="Barakat M."/>
            <person name="Bonnefoy V."/>
            <person name="Bruneel O."/>
            <person name="Chandler M."/>
            <person name="Cleiss J."/>
            <person name="Duran R."/>
            <person name="Elbaz-Poulichet F."/>
            <person name="Fonknechten N."/>
            <person name="Lauga B."/>
            <person name="Mornico D."/>
            <person name="Ortet P."/>
            <person name="Schaeffer C."/>
            <person name="Siguier P."/>
            <person name="Alexander Thil Smith A."/>
            <person name="Van Dorsselaer A."/>
            <person name="Weissenbach J."/>
            <person name="Medigue C."/>
            <person name="Le Paslier D."/>
        </authorList>
    </citation>
    <scope>NUCLEOTIDE SEQUENCE</scope>
</reference>